<accession>A0AAV4V821</accession>
<dbReference type="Proteomes" id="UP001054945">
    <property type="component" value="Unassembled WGS sequence"/>
</dbReference>
<dbReference type="AlphaFoldDB" id="A0AAV4V821"/>
<protein>
    <submittedName>
        <fullName evidence="1">Uncharacterized protein</fullName>
    </submittedName>
</protein>
<keyword evidence="2" id="KW-1185">Reference proteome</keyword>
<feature type="non-terminal residue" evidence="1">
    <location>
        <position position="27"/>
    </location>
</feature>
<sequence>MYSERNSAGHELLIAGQWPLKVWKMLD</sequence>
<dbReference type="EMBL" id="BPLR01014112">
    <property type="protein sequence ID" value="GIY66392.1"/>
    <property type="molecule type" value="Genomic_DNA"/>
</dbReference>
<comment type="caution">
    <text evidence="1">The sequence shown here is derived from an EMBL/GenBank/DDBJ whole genome shotgun (WGS) entry which is preliminary data.</text>
</comment>
<evidence type="ECO:0000313" key="1">
    <source>
        <dbReference type="EMBL" id="GIY66392.1"/>
    </source>
</evidence>
<reference evidence="1 2" key="1">
    <citation type="submission" date="2021-06" db="EMBL/GenBank/DDBJ databases">
        <title>Caerostris extrusa draft genome.</title>
        <authorList>
            <person name="Kono N."/>
            <person name="Arakawa K."/>
        </authorList>
    </citation>
    <scope>NUCLEOTIDE SEQUENCE [LARGE SCALE GENOMIC DNA]</scope>
</reference>
<proteinExistence type="predicted"/>
<evidence type="ECO:0000313" key="2">
    <source>
        <dbReference type="Proteomes" id="UP001054945"/>
    </source>
</evidence>
<organism evidence="1 2">
    <name type="scientific">Caerostris extrusa</name>
    <name type="common">Bark spider</name>
    <name type="synonym">Caerostris bankana</name>
    <dbReference type="NCBI Taxonomy" id="172846"/>
    <lineage>
        <taxon>Eukaryota</taxon>
        <taxon>Metazoa</taxon>
        <taxon>Ecdysozoa</taxon>
        <taxon>Arthropoda</taxon>
        <taxon>Chelicerata</taxon>
        <taxon>Arachnida</taxon>
        <taxon>Araneae</taxon>
        <taxon>Araneomorphae</taxon>
        <taxon>Entelegynae</taxon>
        <taxon>Araneoidea</taxon>
        <taxon>Araneidae</taxon>
        <taxon>Caerostris</taxon>
    </lineage>
</organism>
<gene>
    <name evidence="1" type="ORF">CEXT_605421</name>
</gene>
<name>A0AAV4V821_CAEEX</name>